<dbReference type="AlphaFoldDB" id="A0AAW8YW24"/>
<evidence type="ECO:0000259" key="1">
    <source>
        <dbReference type="Pfam" id="PF15584"/>
    </source>
</evidence>
<sequence>MLNPKFMAPMQEQESRNKAFYLIKKYTSYTFLDQIRVLYQQFLDAFERQLRNPPKKVLQHQFSDHLQKRHEGEYIHFLEKMVQLEQGLNLLKTTKYKKEAYITFLGPDISDRMFDRYADENGIVDDPFYILLGLGYSKSTDLFMPIDPRMYSVSTKVDHSNYVNLVLIALSLRSLCIRSLASVKTDRDPFAYLDKETTRASIKWSYETIFFSKEWPPLRVYPEPIPMCPPFNLDSKEEIATGEEVYITGIYEPWLPINGKVGCPNYFLEGTTATQYQLDGTDDWYDVKWRLIWEDNRYIDGTIPEEEKNYIFDIENIGKQSNQPETESTEKLSIAAGQVCPKAGYWYTTAKSNTRQYFKQGEIFPNYESDWGETIWYLEVTNKK</sequence>
<gene>
    <name evidence="3" type="ORF">MSG88_02400</name>
</gene>
<name>A0AAW8YW24_9GAMM</name>
<dbReference type="Proteomes" id="UP001284654">
    <property type="component" value="Unassembled WGS sequence"/>
</dbReference>
<dbReference type="EMBL" id="JAWJYY010000001">
    <property type="protein sequence ID" value="MDV4314648.1"/>
    <property type="molecule type" value="Genomic_DNA"/>
</dbReference>
<accession>A0AAW8YW24</accession>
<evidence type="ECO:0000313" key="3">
    <source>
        <dbReference type="EMBL" id="MDV4314648.1"/>
    </source>
</evidence>
<evidence type="ECO:0000313" key="4">
    <source>
        <dbReference type="Proteomes" id="UP001284654"/>
    </source>
</evidence>
<protein>
    <submittedName>
        <fullName evidence="3">Imm72 family immunity protein</fullName>
    </submittedName>
</protein>
<proteinExistence type="predicted"/>
<feature type="domain" description="Immunity protein 72" evidence="1">
    <location>
        <begin position="230"/>
        <end position="311"/>
    </location>
</feature>
<dbReference type="InterPro" id="IPR028966">
    <property type="entry name" value="Imm72"/>
</dbReference>
<comment type="caution">
    <text evidence="3">The sequence shown here is derived from an EMBL/GenBank/DDBJ whole genome shotgun (WGS) entry which is preliminary data.</text>
</comment>
<organism evidence="3 4">
    <name type="scientific">Acinetobacter indicus</name>
    <dbReference type="NCBI Taxonomy" id="756892"/>
    <lineage>
        <taxon>Bacteria</taxon>
        <taxon>Pseudomonadati</taxon>
        <taxon>Pseudomonadota</taxon>
        <taxon>Gammaproteobacteria</taxon>
        <taxon>Moraxellales</taxon>
        <taxon>Moraxellaceae</taxon>
        <taxon>Acinetobacter</taxon>
    </lineage>
</organism>
<dbReference type="RefSeq" id="WP_317305392.1">
    <property type="nucleotide sequence ID" value="NZ_JAWJYY010000001.1"/>
</dbReference>
<evidence type="ECO:0000259" key="2">
    <source>
        <dbReference type="Pfam" id="PF15602"/>
    </source>
</evidence>
<dbReference type="InterPro" id="IPR028950">
    <property type="entry name" value="Imm71"/>
</dbReference>
<feature type="domain" description="Immunity protein 71" evidence="2">
    <location>
        <begin position="11"/>
        <end position="102"/>
    </location>
</feature>
<dbReference type="Pfam" id="PF15584">
    <property type="entry name" value="Imm72"/>
    <property type="match status" value="1"/>
</dbReference>
<reference evidence="3" key="1">
    <citation type="submission" date="2023-10" db="EMBL/GenBank/DDBJ databases">
        <authorList>
            <person name="Sykes E.M.E."/>
            <person name="Khan I.U.H."/>
            <person name="Kumar A."/>
        </authorList>
    </citation>
    <scope>NUCLEOTIDE SEQUENCE</scope>
    <source>
        <strain evidence="3">IK5</strain>
    </source>
</reference>
<dbReference type="Pfam" id="PF15602">
    <property type="entry name" value="Imm71"/>
    <property type="match status" value="1"/>
</dbReference>